<feature type="domain" description="Pirin C-terminal" evidence="5">
    <location>
        <begin position="188"/>
        <end position="286"/>
    </location>
</feature>
<evidence type="ECO:0000259" key="5">
    <source>
        <dbReference type="Pfam" id="PF05726"/>
    </source>
</evidence>
<accession>A0A084SVB3</accession>
<dbReference type="PANTHER" id="PTHR13903:SF8">
    <property type="entry name" value="PIRIN"/>
    <property type="match status" value="1"/>
</dbReference>
<evidence type="ECO:0000259" key="4">
    <source>
        <dbReference type="Pfam" id="PF02678"/>
    </source>
</evidence>
<keyword evidence="2" id="KW-0408">Iron</keyword>
<name>A0A084SVB3_9BACT</name>
<dbReference type="PANTHER" id="PTHR13903">
    <property type="entry name" value="PIRIN-RELATED"/>
    <property type="match status" value="1"/>
</dbReference>
<dbReference type="InterPro" id="IPR011051">
    <property type="entry name" value="RmlC_Cupin_sf"/>
</dbReference>
<dbReference type="AlphaFoldDB" id="A0A084SVB3"/>
<comment type="similarity">
    <text evidence="1 3">Belongs to the pirin family.</text>
</comment>
<dbReference type="GO" id="GO:0046872">
    <property type="term" value="F:metal ion binding"/>
    <property type="evidence" value="ECO:0007669"/>
    <property type="project" value="UniProtKB-KW"/>
</dbReference>
<dbReference type="Pfam" id="PF02678">
    <property type="entry name" value="Pirin"/>
    <property type="match status" value="1"/>
</dbReference>
<dbReference type="SUPFAM" id="SSF51182">
    <property type="entry name" value="RmlC-like cupins"/>
    <property type="match status" value="1"/>
</dbReference>
<proteinExistence type="inferred from homology"/>
<feature type="binding site" evidence="2">
    <location>
        <position position="113"/>
    </location>
    <ligand>
        <name>Fe cation</name>
        <dbReference type="ChEBI" id="CHEBI:24875"/>
    </ligand>
</feature>
<protein>
    <submittedName>
        <fullName evidence="6">Pirin</fullName>
    </submittedName>
</protein>
<feature type="binding site" evidence="2">
    <location>
        <position position="71"/>
    </location>
    <ligand>
        <name>Fe cation</name>
        <dbReference type="ChEBI" id="CHEBI:24875"/>
    </ligand>
</feature>
<dbReference type="PIRSF" id="PIRSF006232">
    <property type="entry name" value="Pirin"/>
    <property type="match status" value="1"/>
</dbReference>
<dbReference type="InterPro" id="IPR014710">
    <property type="entry name" value="RmlC-like_jellyroll"/>
</dbReference>
<reference evidence="6 7" key="1">
    <citation type="submission" date="2014-07" db="EMBL/GenBank/DDBJ databases">
        <title>Draft Genome Sequence of Gephyronic Acid Producer, Cystobacter violaceus Strain Cb vi76.</title>
        <authorList>
            <person name="Stevens D.C."/>
            <person name="Young J."/>
            <person name="Carmichael R."/>
            <person name="Tan J."/>
            <person name="Taylor R.E."/>
        </authorList>
    </citation>
    <scope>NUCLEOTIDE SEQUENCE [LARGE SCALE GENOMIC DNA]</scope>
    <source>
        <strain evidence="6 7">Cb vi76</strain>
    </source>
</reference>
<organism evidence="6 7">
    <name type="scientific">Archangium violaceum Cb vi76</name>
    <dbReference type="NCBI Taxonomy" id="1406225"/>
    <lineage>
        <taxon>Bacteria</taxon>
        <taxon>Pseudomonadati</taxon>
        <taxon>Myxococcota</taxon>
        <taxon>Myxococcia</taxon>
        <taxon>Myxococcales</taxon>
        <taxon>Cystobacterineae</taxon>
        <taxon>Archangiaceae</taxon>
        <taxon>Archangium</taxon>
    </lineage>
</organism>
<evidence type="ECO:0000313" key="6">
    <source>
        <dbReference type="EMBL" id="KFA92398.1"/>
    </source>
</evidence>
<comment type="caution">
    <text evidence="6">The sequence shown here is derived from an EMBL/GenBank/DDBJ whole genome shotgun (WGS) entry which is preliminary data.</text>
</comment>
<keyword evidence="2" id="KW-0479">Metal-binding</keyword>
<feature type="binding site" evidence="2">
    <location>
        <position position="115"/>
    </location>
    <ligand>
        <name>Fe cation</name>
        <dbReference type="ChEBI" id="CHEBI:24875"/>
    </ligand>
</feature>
<evidence type="ECO:0000256" key="2">
    <source>
        <dbReference type="PIRSR" id="PIRSR006232-1"/>
    </source>
</evidence>
<evidence type="ECO:0000256" key="3">
    <source>
        <dbReference type="RuleBase" id="RU003457"/>
    </source>
</evidence>
<sequence length="308" mass="34159">MSREDTSDTRQHPELETLIVTRTRDLGDGFEVRRALPSAQRRMVGPFIFLDQMGPAVLRAGHGLDVRPHPHIGLATVTYLFDGEILHRDSLGVVQPIRPGEVNWMTAGRGIVHSERTAPETRAAGGKLFGLQAWVALPKKYEETEPAFIHHAADTMPFHEGEGVRMHLIAGALYGKRSPVKTLSDMFYADLALQEGAGLVLPAEHEERALYLAEGTVELDGTEFNAGELLVFRPGSEIAVRASSPVRMAFLGGEPMDGPRYIFWNFVSSSKERLEEAKADWKAGRFARVPQETEFIPLPEEPAPVRYP</sequence>
<dbReference type="Pfam" id="PF05726">
    <property type="entry name" value="Pirin_C"/>
    <property type="match status" value="1"/>
</dbReference>
<dbReference type="Proteomes" id="UP000028547">
    <property type="component" value="Unassembled WGS sequence"/>
</dbReference>
<dbReference type="InterPro" id="IPR003829">
    <property type="entry name" value="Pirin_N_dom"/>
</dbReference>
<dbReference type="InterPro" id="IPR012093">
    <property type="entry name" value="Pirin"/>
</dbReference>
<gene>
    <name evidence="6" type="ORF">Q664_15450</name>
</gene>
<feature type="binding site" evidence="2">
    <location>
        <position position="69"/>
    </location>
    <ligand>
        <name>Fe cation</name>
        <dbReference type="ChEBI" id="CHEBI:24875"/>
    </ligand>
</feature>
<dbReference type="CDD" id="cd02909">
    <property type="entry name" value="cupin_pirin_N"/>
    <property type="match status" value="1"/>
</dbReference>
<feature type="domain" description="Pirin N-terminal" evidence="4">
    <location>
        <begin position="30"/>
        <end position="135"/>
    </location>
</feature>
<dbReference type="Gene3D" id="2.60.120.10">
    <property type="entry name" value="Jelly Rolls"/>
    <property type="match status" value="2"/>
</dbReference>
<comment type="cofactor">
    <cofactor evidence="2">
        <name>Fe cation</name>
        <dbReference type="ChEBI" id="CHEBI:24875"/>
    </cofactor>
    <text evidence="2">Binds 1 Fe cation per subunit.</text>
</comment>
<dbReference type="RefSeq" id="WP_043395053.1">
    <property type="nucleotide sequence ID" value="NZ_JPMI01000096.1"/>
</dbReference>
<dbReference type="EMBL" id="JPMI01000096">
    <property type="protein sequence ID" value="KFA92398.1"/>
    <property type="molecule type" value="Genomic_DNA"/>
</dbReference>
<dbReference type="InterPro" id="IPR008778">
    <property type="entry name" value="Pirin_C_dom"/>
</dbReference>
<evidence type="ECO:0000313" key="7">
    <source>
        <dbReference type="Proteomes" id="UP000028547"/>
    </source>
</evidence>
<evidence type="ECO:0000256" key="1">
    <source>
        <dbReference type="ARBA" id="ARBA00008416"/>
    </source>
</evidence>